<proteinExistence type="predicted"/>
<sequence length="173" mass="19841">MRKSIVAIIGILTLQCFLQYGNIKVLKDDFKNQNVFSLELYSTTNFTFTSKSKRAVFVTFTKTVNADSVAVIKCHLSSEFPNHDQPLGNFSFFKLDEKKIKIKFQSTKIIPNEIRNATWNVHSAEFILSNELQNELLSANNFSVRFYSGEFPLDADFSSSDLRVIKELIRIKP</sequence>
<comment type="caution">
    <text evidence="1">The sequence shown here is derived from an EMBL/GenBank/DDBJ whole genome shotgun (WGS) entry which is preliminary data.</text>
</comment>
<dbReference type="RefSeq" id="WP_135616379.1">
    <property type="nucleotide sequence ID" value="NZ_RQFY01000007.1"/>
</dbReference>
<dbReference type="OrthoDB" id="328444at2"/>
<evidence type="ECO:0000313" key="2">
    <source>
        <dbReference type="Proteomes" id="UP000297871"/>
    </source>
</evidence>
<evidence type="ECO:0000313" key="1">
    <source>
        <dbReference type="EMBL" id="TGL31643.1"/>
    </source>
</evidence>
<organism evidence="1 2">
    <name type="scientific">Leptospira koniambonensis</name>
    <dbReference type="NCBI Taxonomy" id="2484950"/>
    <lineage>
        <taxon>Bacteria</taxon>
        <taxon>Pseudomonadati</taxon>
        <taxon>Spirochaetota</taxon>
        <taxon>Spirochaetia</taxon>
        <taxon>Leptospirales</taxon>
        <taxon>Leptospiraceae</taxon>
        <taxon>Leptospira</taxon>
    </lineage>
</organism>
<protein>
    <submittedName>
        <fullName evidence="1">Uncharacterized protein</fullName>
    </submittedName>
</protein>
<name>A0A4R9J3N9_9LEPT</name>
<reference evidence="1" key="1">
    <citation type="journal article" date="2019" name="PLoS Negl. Trop. Dis.">
        <title>Revisiting the worldwide diversity of Leptospira species in the environment.</title>
        <authorList>
            <person name="Vincent A.T."/>
            <person name="Schiettekatte O."/>
            <person name="Bourhy P."/>
            <person name="Veyrier F.J."/>
            <person name="Picardeau M."/>
        </authorList>
    </citation>
    <scope>NUCLEOTIDE SEQUENCE [LARGE SCALE GENOMIC DNA]</scope>
    <source>
        <strain evidence="1">201800265</strain>
    </source>
</reference>
<dbReference type="Proteomes" id="UP000297871">
    <property type="component" value="Unassembled WGS sequence"/>
</dbReference>
<dbReference type="EMBL" id="RQFY01000007">
    <property type="protein sequence ID" value="TGL31643.1"/>
    <property type="molecule type" value="Genomic_DNA"/>
</dbReference>
<gene>
    <name evidence="1" type="ORF">EHQ52_17095</name>
</gene>
<dbReference type="AlphaFoldDB" id="A0A4R9J3N9"/>
<keyword evidence="2" id="KW-1185">Reference proteome</keyword>
<accession>A0A4R9J3N9</accession>